<comment type="caution">
    <text evidence="1">The sequence shown here is derived from an EMBL/GenBank/DDBJ whole genome shotgun (WGS) entry which is preliminary data.</text>
</comment>
<dbReference type="Proteomes" id="UP000540929">
    <property type="component" value="Unassembled WGS sequence"/>
</dbReference>
<proteinExistence type="predicted"/>
<evidence type="ECO:0000313" key="2">
    <source>
        <dbReference type="Proteomes" id="UP000540929"/>
    </source>
</evidence>
<dbReference type="InterPro" id="IPR010869">
    <property type="entry name" value="DUF1501"/>
</dbReference>
<dbReference type="EMBL" id="JACCAS010000001">
    <property type="protein sequence ID" value="NYH21236.1"/>
    <property type="molecule type" value="Genomic_DNA"/>
</dbReference>
<keyword evidence="2" id="KW-1185">Reference proteome</keyword>
<dbReference type="PANTHER" id="PTHR43737:SF1">
    <property type="entry name" value="DUF1501 DOMAIN-CONTAINING PROTEIN"/>
    <property type="match status" value="1"/>
</dbReference>
<dbReference type="AlphaFoldDB" id="A0A7Y9WI30"/>
<accession>A0A7Y9WI30</accession>
<gene>
    <name evidence="1" type="ORF">GGD40_000715</name>
</gene>
<dbReference type="RefSeq" id="WP_179742798.1">
    <property type="nucleotide sequence ID" value="NZ_JACCAS010000001.1"/>
</dbReference>
<dbReference type="PANTHER" id="PTHR43737">
    <property type="entry name" value="BLL7424 PROTEIN"/>
    <property type="match status" value="1"/>
</dbReference>
<evidence type="ECO:0000313" key="1">
    <source>
        <dbReference type="EMBL" id="NYH21236.1"/>
    </source>
</evidence>
<name>A0A7Y9WI30_9BURK</name>
<dbReference type="Pfam" id="PF07394">
    <property type="entry name" value="DUF1501"/>
    <property type="match status" value="1"/>
</dbReference>
<sequence>MKRRSFLSMGAAASATLWLPRAFGAQLDGLGASRARGYDNLLILVELKGGNDGLNTVIPFADPAYYQLRKNIGIKREQGIQLDERTALHPSLQPLMPLWHSQQLAIVQGVSYAQPNLSHFRSIEIWDTASRSDQYLREGWLTRAFAQSPVPPGFAADGVVIGSAEMGPLANGARAIALVNPAQFVKASRLATPVSLHERNPELAHILDVENDIVKAADRLRPTQGQAQLKTVFPGGAFGSSIKTAMQVLAAGDTSQEKPKSGQGVAVIRLTLNGFDTHQNQPGQQAALLKQLAEGFASMKSALTELGRWDDTLVMTYAEFGRRPRENQSNGTDHGTVAPHFVMGGRVRGGLYGVPPVLARLDGNGNLPVGVDFRQLYATVLGPWWGLDASAILQQRFEPLPLLRA</sequence>
<organism evidence="1 2">
    <name type="scientific">Paraburkholderia bryophila</name>
    <dbReference type="NCBI Taxonomy" id="420952"/>
    <lineage>
        <taxon>Bacteria</taxon>
        <taxon>Pseudomonadati</taxon>
        <taxon>Pseudomonadota</taxon>
        <taxon>Betaproteobacteria</taxon>
        <taxon>Burkholderiales</taxon>
        <taxon>Burkholderiaceae</taxon>
        <taxon>Paraburkholderia</taxon>
    </lineage>
</organism>
<reference evidence="1 2" key="1">
    <citation type="submission" date="2020-07" db="EMBL/GenBank/DDBJ databases">
        <title>Exploring microbial biodiversity for novel pathways involved in the catabolism of aromatic compounds derived from lignin.</title>
        <authorList>
            <person name="Elkins J."/>
        </authorList>
    </citation>
    <scope>NUCLEOTIDE SEQUENCE [LARGE SCALE GENOMIC DNA]</scope>
    <source>
        <strain evidence="1 2">H2C3C</strain>
    </source>
</reference>
<protein>
    <submittedName>
        <fullName evidence="1">Uncharacterized protein (DUF1501 family)</fullName>
    </submittedName>
</protein>